<feature type="repeat" description="TPR" evidence="3">
    <location>
        <begin position="1336"/>
        <end position="1369"/>
    </location>
</feature>
<reference evidence="6 7" key="1">
    <citation type="journal article" date="2015" name="Genome Announc.">
        <title>Draft Genome of the Euendolithic (true boring) Cyanobacterium Mastigocoleus testarum strain BC008.</title>
        <authorList>
            <person name="Guida B.S."/>
            <person name="Garcia-Pichel F."/>
        </authorList>
    </citation>
    <scope>NUCLEOTIDE SEQUENCE [LARGE SCALE GENOMIC DNA]</scope>
    <source>
        <strain evidence="6 7">BC008</strain>
    </source>
</reference>
<keyword evidence="1" id="KW-0677">Repeat</keyword>
<dbReference type="Pfam" id="PF13181">
    <property type="entry name" value="TPR_8"/>
    <property type="match status" value="3"/>
</dbReference>
<keyword evidence="4" id="KW-1133">Transmembrane helix</keyword>
<evidence type="ECO:0000259" key="5">
    <source>
        <dbReference type="PROSITE" id="PS50837"/>
    </source>
</evidence>
<feature type="transmembrane region" description="Helical" evidence="4">
    <location>
        <begin position="490"/>
        <end position="514"/>
    </location>
</feature>
<feature type="repeat" description="TPR" evidence="3">
    <location>
        <begin position="884"/>
        <end position="917"/>
    </location>
</feature>
<feature type="repeat" description="TPR" evidence="3">
    <location>
        <begin position="1114"/>
        <end position="1147"/>
    </location>
</feature>
<feature type="transmembrane region" description="Helical" evidence="4">
    <location>
        <begin position="656"/>
        <end position="684"/>
    </location>
</feature>
<feature type="repeat" description="TPR" evidence="3">
    <location>
        <begin position="1404"/>
        <end position="1437"/>
    </location>
</feature>
<feature type="repeat" description="TPR" evidence="3">
    <location>
        <begin position="918"/>
        <end position="951"/>
    </location>
</feature>
<keyword evidence="4" id="KW-0472">Membrane</keyword>
<feature type="repeat" description="TPR" evidence="3">
    <location>
        <begin position="1208"/>
        <end position="1241"/>
    </location>
</feature>
<evidence type="ECO:0000256" key="3">
    <source>
        <dbReference type="PROSITE-ProRule" id="PRU00339"/>
    </source>
</evidence>
<feature type="repeat" description="TPR" evidence="3">
    <location>
        <begin position="986"/>
        <end position="1019"/>
    </location>
</feature>
<feature type="repeat" description="TPR" evidence="3">
    <location>
        <begin position="1080"/>
        <end position="1113"/>
    </location>
</feature>
<dbReference type="SMART" id="SM00028">
    <property type="entry name" value="TPR"/>
    <property type="match status" value="22"/>
</dbReference>
<sequence>MNQQPNSHQNFDSNDSSFKEAQLGQAGGNLNQVQNINTYSVLNLAGLLRPRQVYISSQQDYNSRKILLSKVKKYWIKDVLENSLHSKALIEIGLEERLDAVKRPSETAQENLSDLRQSLPQDQNNIDVFREMDRGRTLLILGEPGAGKTTFLLRIAKSLIADTEENLSLPIPVIFNLSSWANKRQNIAQWLVQELNNNYKVSKSLAKHWLQNQQLLLMLDGLDEVKAEHRVACVKALNEFMQNYGETEIVVCSRVKDYESLSNRLAIQRGVCIQSLTTEQINDYLDKAGTQLQAIKSLLETDTALQELVKSPLILSIITFAYRNVTIEDLPKVDSIEEHRQHLFNNYIRRMLQRRSISGIKKIYPDNKAKHWLSWLAYQMSQDSQTIFSIENMQPKWLKNNWQKLIYRFGIIVFSSLIIGGILSSLIFAIYILDSKNSSIQKVVNNSLIGLFVGLCVGLFSVINGWFVNNDKIILPTENRRLSRIKIVKGLINGIKTGFFWGFVIGTSITIYFVLFEFNFSWSLKENSIFDNKFVGLFISLASGIILTFIFKTAKQIFNDSNIKSIISSYDKLKLYFKQVLSWGIYTGFSIWLISLIIPSKLIVLIIKIIDISFYPISICSLFFSLSFGVVWAFLGSRDSVEIQKNIVSVNPLKQVFINTIFSCGIGFILGVSIGGACIIFNRYFGFFGFLSEYFKSSGNNIEFIFICGCLLSLCGLTKSFTCIQHLSLRFILYRYNYITWNYTHFLEYATERIFLQKVGGSYIFVHRLILEHFAALYQAPQSSLSTSSNLSVTRKRKVFSLFFIGITILTTLLGYVFRKDLEKYTRTLEDPSRSINHYSKEIQNNPKNAENYNNRGNAYYKKKEYDKAIADYSQAIKLNPKGAVYYHNRGNAYNNKKEYDKAIADFNKGIELDPKNPLYYKNRGDTYNNKKEYDKAIADFNKGIELDPKNPLHYNNRGSAYHNKKEYDKAIADFNQAIKLNPKDAVYYHNRGSAYNNKKEYDKAIADFNQAIELDPKNPLYYKNRGDAYHNKKEYDKTIVDYSQVIKLNPKFNFNYNKGEHDKAIAYYSQGIKLDPKNTLYYNNRGNAYYKKKEYDKAIADYSQVIKLDSKNVVAYNSRGYIYNTKGEYDKAIADYNKAIELDPKNPLYYKNRGDAYHNKKEYDKTIVDYSQVIKLNPKFNFNYNKGEHDKAIAYYSQGIKLDPKNTLYYNNRGNAYYKKKEYDKAIADYSQVIKLDSKNVVAYNSRGYIYNTKGEYDKAIADYSQGIELDPKNPLYYKNRGDAYHNKKEYDKTIVDYSQVIKLNPKFNFNYNKGEHDKAIAYYSQGIKLDPKNTLYYKNRGNAYYKKKEYDKAIADYSQAIKLNPKDAVYYHNRGNTYNNKKEYDKAIADYNKAIQLDPKYTNSYKNRGIAYNNKGEYDKAIADYSQAIKLNTKNALYYERRGLNYRNKGEYDKAIADYNKAINLDSKYPFSYSGRGLVYYKKGEYDKAIADYTQVIKLDSKFIFAYNSRGNAYHKKGEYDKAITDYSEAIKLDPKYIYVYYNRGLAYYNNNEYDKAISDFNQAIKLDPKYILCLRPLSRACAEVPLFK</sequence>
<feature type="repeat" description="TPR" evidence="3">
    <location>
        <begin position="1370"/>
        <end position="1403"/>
    </location>
</feature>
<feature type="repeat" description="TPR" evidence="3">
    <location>
        <begin position="850"/>
        <end position="883"/>
    </location>
</feature>
<accession>A0A0V7ZGM2</accession>
<protein>
    <recommendedName>
        <fullName evidence="5">NACHT domain-containing protein</fullName>
    </recommendedName>
</protein>
<dbReference type="SUPFAM" id="SSF48439">
    <property type="entry name" value="Protein prenylyltransferase"/>
    <property type="match status" value="1"/>
</dbReference>
<feature type="repeat" description="TPR" evidence="3">
    <location>
        <begin position="1276"/>
        <end position="1309"/>
    </location>
</feature>
<dbReference type="InterPro" id="IPR027417">
    <property type="entry name" value="P-loop_NTPase"/>
</dbReference>
<name>A0A0V7ZGM2_9CYAN</name>
<dbReference type="RefSeq" id="WP_058184336.1">
    <property type="nucleotide sequence ID" value="NZ_LMTZ01000133.1"/>
</dbReference>
<dbReference type="Pfam" id="PF05729">
    <property type="entry name" value="NACHT"/>
    <property type="match status" value="1"/>
</dbReference>
<feature type="transmembrane region" description="Helical" evidence="4">
    <location>
        <begin position="448"/>
        <end position="469"/>
    </location>
</feature>
<feature type="domain" description="NACHT" evidence="5">
    <location>
        <begin position="136"/>
        <end position="254"/>
    </location>
</feature>
<feature type="repeat" description="TPR" evidence="3">
    <location>
        <begin position="952"/>
        <end position="985"/>
    </location>
</feature>
<keyword evidence="4" id="KW-0812">Transmembrane</keyword>
<dbReference type="PANTHER" id="PTHR44858">
    <property type="entry name" value="TETRATRICOPEPTIDE REPEAT PROTEIN 6"/>
    <property type="match status" value="1"/>
</dbReference>
<dbReference type="Pfam" id="PF00515">
    <property type="entry name" value="TPR_1"/>
    <property type="match status" value="7"/>
</dbReference>
<dbReference type="InterPro" id="IPR011990">
    <property type="entry name" value="TPR-like_helical_dom_sf"/>
</dbReference>
<evidence type="ECO:0000313" key="7">
    <source>
        <dbReference type="Proteomes" id="UP000053372"/>
    </source>
</evidence>
<dbReference type="PROSITE" id="PS50293">
    <property type="entry name" value="TPR_REGION"/>
    <property type="match status" value="12"/>
</dbReference>
<evidence type="ECO:0000313" key="6">
    <source>
        <dbReference type="EMBL" id="KST63728.1"/>
    </source>
</evidence>
<keyword evidence="2 3" id="KW-0802">TPR repeat</keyword>
<evidence type="ECO:0000256" key="2">
    <source>
        <dbReference type="ARBA" id="ARBA00022803"/>
    </source>
</evidence>
<feature type="repeat" description="TPR" evidence="3">
    <location>
        <begin position="1472"/>
        <end position="1505"/>
    </location>
</feature>
<dbReference type="EMBL" id="LMTZ01000133">
    <property type="protein sequence ID" value="KST63728.1"/>
    <property type="molecule type" value="Genomic_DNA"/>
</dbReference>
<dbReference type="Gene3D" id="3.40.50.300">
    <property type="entry name" value="P-loop containing nucleotide triphosphate hydrolases"/>
    <property type="match status" value="1"/>
</dbReference>
<feature type="repeat" description="TPR" evidence="3">
    <location>
        <begin position="1506"/>
        <end position="1539"/>
    </location>
</feature>
<feature type="repeat" description="TPR" evidence="3">
    <location>
        <begin position="1020"/>
        <end position="1053"/>
    </location>
</feature>
<dbReference type="GO" id="GO:0009279">
    <property type="term" value="C:cell outer membrane"/>
    <property type="evidence" value="ECO:0007669"/>
    <property type="project" value="TreeGrafter"/>
</dbReference>
<feature type="repeat" description="TPR" evidence="3">
    <location>
        <begin position="1148"/>
        <end position="1181"/>
    </location>
</feature>
<dbReference type="PROSITE" id="PS50837">
    <property type="entry name" value="NACHT"/>
    <property type="match status" value="1"/>
</dbReference>
<dbReference type="OrthoDB" id="9815040at2"/>
<feature type="repeat" description="TPR" evidence="3">
    <location>
        <begin position="1438"/>
        <end position="1471"/>
    </location>
</feature>
<dbReference type="Gene3D" id="1.25.40.10">
    <property type="entry name" value="Tetratricopeptide repeat domain"/>
    <property type="match status" value="11"/>
</dbReference>
<feature type="transmembrane region" description="Helical" evidence="4">
    <location>
        <begin position="799"/>
        <end position="818"/>
    </location>
</feature>
<dbReference type="PANTHER" id="PTHR44858:SF1">
    <property type="entry name" value="UDP-N-ACETYLGLUCOSAMINE--PEPTIDE N-ACETYLGLUCOSAMINYLTRANSFERASE SPINDLY-RELATED"/>
    <property type="match status" value="1"/>
</dbReference>
<dbReference type="Pfam" id="PF13414">
    <property type="entry name" value="TPR_11"/>
    <property type="match status" value="6"/>
</dbReference>
<dbReference type="InterPro" id="IPR050498">
    <property type="entry name" value="Ycf3"/>
</dbReference>
<proteinExistence type="predicted"/>
<feature type="repeat" description="TPR" evidence="3">
    <location>
        <begin position="1242"/>
        <end position="1275"/>
    </location>
</feature>
<organism evidence="6 7">
    <name type="scientific">Mastigocoleus testarum BC008</name>
    <dbReference type="NCBI Taxonomy" id="371196"/>
    <lineage>
        <taxon>Bacteria</taxon>
        <taxon>Bacillati</taxon>
        <taxon>Cyanobacteriota</taxon>
        <taxon>Cyanophyceae</taxon>
        <taxon>Nostocales</taxon>
        <taxon>Hapalosiphonaceae</taxon>
        <taxon>Mastigocoleus</taxon>
    </lineage>
</organism>
<dbReference type="SUPFAM" id="SSF52540">
    <property type="entry name" value="P-loop containing nucleoside triphosphate hydrolases"/>
    <property type="match status" value="1"/>
</dbReference>
<dbReference type="PROSITE" id="PS50005">
    <property type="entry name" value="TPR"/>
    <property type="match status" value="19"/>
</dbReference>
<evidence type="ECO:0000256" key="4">
    <source>
        <dbReference type="SAM" id="Phobius"/>
    </source>
</evidence>
<evidence type="ECO:0000256" key="1">
    <source>
        <dbReference type="ARBA" id="ARBA00022737"/>
    </source>
</evidence>
<keyword evidence="7" id="KW-1185">Reference proteome</keyword>
<dbReference type="InterPro" id="IPR007111">
    <property type="entry name" value="NACHT_NTPase"/>
</dbReference>
<feature type="transmembrane region" description="Helical" evidence="4">
    <location>
        <begin position="614"/>
        <end position="635"/>
    </location>
</feature>
<dbReference type="InterPro" id="IPR019734">
    <property type="entry name" value="TPR_rpt"/>
</dbReference>
<gene>
    <name evidence="6" type="ORF">BC008_14820</name>
</gene>
<dbReference type="SUPFAM" id="SSF48452">
    <property type="entry name" value="TPR-like"/>
    <property type="match status" value="3"/>
</dbReference>
<feature type="transmembrane region" description="Helical" evidence="4">
    <location>
        <begin position="405"/>
        <end position="433"/>
    </location>
</feature>
<feature type="transmembrane region" description="Helical" evidence="4">
    <location>
        <begin position="534"/>
        <end position="554"/>
    </location>
</feature>
<feature type="repeat" description="TPR" evidence="3">
    <location>
        <begin position="1540"/>
        <end position="1573"/>
    </location>
</feature>
<comment type="caution">
    <text evidence="6">The sequence shown here is derived from an EMBL/GenBank/DDBJ whole genome shotgun (WGS) entry which is preliminary data.</text>
</comment>
<dbReference type="GO" id="GO:0046813">
    <property type="term" value="P:receptor-mediated virion attachment to host cell"/>
    <property type="evidence" value="ECO:0007669"/>
    <property type="project" value="TreeGrafter"/>
</dbReference>
<dbReference type="Proteomes" id="UP000053372">
    <property type="component" value="Unassembled WGS sequence"/>
</dbReference>